<dbReference type="EMBL" id="CP093366">
    <property type="protein sequence ID" value="UQS82927.1"/>
    <property type="molecule type" value="Genomic_DNA"/>
</dbReference>
<dbReference type="GO" id="GO:0016874">
    <property type="term" value="F:ligase activity"/>
    <property type="evidence" value="ECO:0007669"/>
    <property type="project" value="UniProtKB-KW"/>
</dbReference>
<sequence>MINMQSSLKFTPIILGSDINAYGFARSFYELNHQPVQAYAEVALAPTKYSKIINVSLHEGFTEDPSFIETMRQIAQKYANHSEPVILLAMGDGYAELIAKHKEELSKTFICPYVDYDLLRKLNNKESFYQICEQYHLPHPKTKIVTKQMYQEQDLTVPFTYPIALKPANSVEWLDIHFEGRKKAFTIQDEAEFLDIVAKIYDNGYTSDLIMQEFIPGDDSHMRVLNAYVDQNHHVKLMCLGHPLLEDPTPAAIGNYMVILPEYNQKLYDVIQRFLEEIEFTGFANFDMKFDDRDQEFKLFEINLRQGRSSFYVTLNGYNLAQFLIDDYVTKTLDQKPTVYANKNKAQHQLWLGVTSGIFKKYALENQYKEVALELLRQDRYGTTVFYKGDLGIKRFLLLSYMFNRYRGRFKRYFAENKGQNLK</sequence>
<keyword evidence="4" id="KW-1185">Reference proteome</keyword>
<evidence type="ECO:0000256" key="1">
    <source>
        <dbReference type="PROSITE-ProRule" id="PRU00409"/>
    </source>
</evidence>
<feature type="domain" description="ATP-grasp" evidence="2">
    <location>
        <begin position="129"/>
        <end position="329"/>
    </location>
</feature>
<evidence type="ECO:0000259" key="2">
    <source>
        <dbReference type="PROSITE" id="PS50975"/>
    </source>
</evidence>
<keyword evidence="1" id="KW-0547">Nucleotide-binding</keyword>
<evidence type="ECO:0000313" key="3">
    <source>
        <dbReference type="EMBL" id="UQS82927.1"/>
    </source>
</evidence>
<evidence type="ECO:0000313" key="4">
    <source>
        <dbReference type="Proteomes" id="UP000831495"/>
    </source>
</evidence>
<protein>
    <submittedName>
        <fullName evidence="3">Carboxylate--amine ligase</fullName>
    </submittedName>
</protein>
<dbReference type="InterPro" id="IPR011761">
    <property type="entry name" value="ATP-grasp"/>
</dbReference>
<keyword evidence="1" id="KW-0067">ATP-binding</keyword>
<gene>
    <name evidence="3" type="ORF">MOO45_07405</name>
</gene>
<dbReference type="SUPFAM" id="SSF56059">
    <property type="entry name" value="Glutathione synthetase ATP-binding domain-like"/>
    <property type="match status" value="1"/>
</dbReference>
<organism evidence="3 4">
    <name type="scientific">Bombilactobacillus folatiphilus</name>
    <dbReference type="NCBI Taxonomy" id="2923362"/>
    <lineage>
        <taxon>Bacteria</taxon>
        <taxon>Bacillati</taxon>
        <taxon>Bacillota</taxon>
        <taxon>Bacilli</taxon>
        <taxon>Lactobacillales</taxon>
        <taxon>Lactobacillaceae</taxon>
        <taxon>Bombilactobacillus</taxon>
    </lineage>
</organism>
<accession>A0ABY4PBK9</accession>
<dbReference type="Gene3D" id="3.30.470.20">
    <property type="entry name" value="ATP-grasp fold, B domain"/>
    <property type="match status" value="1"/>
</dbReference>
<keyword evidence="3" id="KW-0436">Ligase</keyword>
<dbReference type="Proteomes" id="UP000831495">
    <property type="component" value="Chromosome"/>
</dbReference>
<proteinExistence type="predicted"/>
<name>A0ABY4PBK9_9LACO</name>
<reference evidence="3" key="1">
    <citation type="journal article" date="2022" name="Int. J. Syst. Evol. Microbiol.">
        <title>Apilactobacillus apisilvae sp. nov., Nicolia spurrieriana gen. nov. sp. nov., Bombilactobacillus folatiphilus sp. nov. and Bombilactobacillus thymidiniphilus sp. nov., four new lactic acid bacterial isolates from stingless bees Tetragonula carbonaria and Austroplebeia australis.</title>
        <authorList>
            <person name="Oliphant S.A."/>
            <person name="Watson-Haigh N.S."/>
            <person name="Sumby K.M."/>
            <person name="Gardner J."/>
            <person name="Groom S."/>
            <person name="Jiranek V."/>
        </authorList>
    </citation>
    <scope>NUCLEOTIDE SEQUENCE</scope>
    <source>
        <strain evidence="3">SG4_D2</strain>
    </source>
</reference>
<dbReference type="PROSITE" id="PS50975">
    <property type="entry name" value="ATP_GRASP"/>
    <property type="match status" value="1"/>
</dbReference>